<evidence type="ECO:0000313" key="11">
    <source>
        <dbReference type="EMBL" id="KAK9422154.1"/>
    </source>
</evidence>
<keyword evidence="9" id="KW-0472">Membrane</keyword>
<dbReference type="InterPro" id="IPR038765">
    <property type="entry name" value="Papain-like_cys_pep_sf"/>
</dbReference>
<keyword evidence="9" id="KW-1133">Transmembrane helix</keyword>
<evidence type="ECO:0000256" key="7">
    <source>
        <dbReference type="ARBA" id="ARBA00022807"/>
    </source>
</evidence>
<keyword evidence="12" id="KW-1185">Reference proteome</keyword>
<dbReference type="PROSITE" id="PS50235">
    <property type="entry name" value="USP_3"/>
    <property type="match status" value="1"/>
</dbReference>
<evidence type="ECO:0000259" key="10">
    <source>
        <dbReference type="PROSITE" id="PS50235"/>
    </source>
</evidence>
<feature type="domain" description="USP" evidence="10">
    <location>
        <begin position="150"/>
        <end position="619"/>
    </location>
</feature>
<organism evidence="11 12">
    <name type="scientific">Seiridium unicorne</name>
    <dbReference type="NCBI Taxonomy" id="138068"/>
    <lineage>
        <taxon>Eukaryota</taxon>
        <taxon>Fungi</taxon>
        <taxon>Dikarya</taxon>
        <taxon>Ascomycota</taxon>
        <taxon>Pezizomycotina</taxon>
        <taxon>Sordariomycetes</taxon>
        <taxon>Xylariomycetidae</taxon>
        <taxon>Amphisphaeriales</taxon>
        <taxon>Sporocadaceae</taxon>
        <taxon>Seiridium</taxon>
    </lineage>
</organism>
<reference evidence="11 12" key="1">
    <citation type="journal article" date="2024" name="J. Plant Pathol.">
        <title>Sequence and assembly of the genome of Seiridium unicorne, isolate CBS 538.82, causal agent of cypress canker disease.</title>
        <authorList>
            <person name="Scali E."/>
            <person name="Rocca G.D."/>
            <person name="Danti R."/>
            <person name="Garbelotto M."/>
            <person name="Barberini S."/>
            <person name="Baroncelli R."/>
            <person name="Emiliani G."/>
        </authorList>
    </citation>
    <scope>NUCLEOTIDE SEQUENCE [LARGE SCALE GENOMIC DNA]</scope>
    <source>
        <strain evidence="11 12">BM-138-508</strain>
    </source>
</reference>
<protein>
    <recommendedName>
        <fullName evidence="3">ubiquitinyl hydrolase 1</fullName>
        <ecNumber evidence="3">3.4.19.12</ecNumber>
    </recommendedName>
</protein>
<name>A0ABR2V5S0_9PEZI</name>
<dbReference type="Pfam" id="PF00443">
    <property type="entry name" value="UCH"/>
    <property type="match status" value="1"/>
</dbReference>
<sequence length="793" mass="87814">MDHRYKSRQTEPPGIYTAQSTRNSLLEWLYNPTVLIVASAIVFTSFYQSLHSSPFNRHRHPGELLWDFIVTITPAALLYAIDDLLNPPMFPVSKSLRPRTFTAKSELLRKLLGMDQPGGGIIGSVTSAGRKSLSTLSSSTLLKRDCNQPAGLGNTDYSCFQNSILQSLASLQPLPEYLESATVDHYGAEGPSKEGSGSTLQQLIKQLKDHENNGKTLWTPAKLKSLHSWEQQDAQEYFSKLLDEIEKEVVKASKAQSKSPGLEAALSKDDTESHYSDDSGYQTNSISSKASSDTKVVRNPLEGMTAQRVACVQCGYSEGLSLQPFNCITLNLGIGTMQHDLYELLDSYTQLESIEQVECNKCTLIKAKDVLSMLLNLSSDRAKADRSRLDAVELALEEEDFEEKTLKEKCKISPQLRSSSTKTKQVVVARPPRSLAIHVNRSVFDFNTGNMFKNLAAVKFPKTLDLGPWCLGSADQSAAFRKESLVDAEKDDLAREQETWVLDPQSSMISGDHYSSKISGPIYELRAVVTHQGQHENGHYICFRKHSMLSAEKHKSSSLDLSEDETRSPDDDRTLVEESLDGEEHEDRWWRLSDEHVWDVPEKDVLGQGGVFMLFYDCVDPNSVLASSAASEKEEIKEPAVVEEARDIPQGAHISTTERASVEALESGEAVKDSNPYSASQEAAADPTAVQEANTMNEKGTTQEPRPAVPEAREDNFVSSLLSRPNSLFNTHSMADLHSAISKPQRVAVSKNQPPSTERLWPGPVCAKAVPRDALPRNTKDLFVSSLLSRPNY</sequence>
<keyword evidence="9" id="KW-0812">Transmembrane</keyword>
<gene>
    <name evidence="11" type="ORF">SUNI508_05162</name>
</gene>
<dbReference type="EMBL" id="JARVKF010000135">
    <property type="protein sequence ID" value="KAK9422154.1"/>
    <property type="molecule type" value="Genomic_DNA"/>
</dbReference>
<keyword evidence="6" id="KW-0378">Hydrolase</keyword>
<comment type="caution">
    <text evidence="11">The sequence shown here is derived from an EMBL/GenBank/DDBJ whole genome shotgun (WGS) entry which is preliminary data.</text>
</comment>
<dbReference type="InterPro" id="IPR028889">
    <property type="entry name" value="USP"/>
</dbReference>
<dbReference type="InterPro" id="IPR018200">
    <property type="entry name" value="USP_CS"/>
</dbReference>
<evidence type="ECO:0000256" key="1">
    <source>
        <dbReference type="ARBA" id="ARBA00000707"/>
    </source>
</evidence>
<evidence type="ECO:0000256" key="3">
    <source>
        <dbReference type="ARBA" id="ARBA00012759"/>
    </source>
</evidence>
<feature type="region of interest" description="Disordered" evidence="8">
    <location>
        <begin position="554"/>
        <end position="581"/>
    </location>
</feature>
<evidence type="ECO:0000313" key="12">
    <source>
        <dbReference type="Proteomes" id="UP001408356"/>
    </source>
</evidence>
<evidence type="ECO:0000256" key="6">
    <source>
        <dbReference type="ARBA" id="ARBA00022801"/>
    </source>
</evidence>
<evidence type="ECO:0000256" key="2">
    <source>
        <dbReference type="ARBA" id="ARBA00009085"/>
    </source>
</evidence>
<dbReference type="Gene3D" id="3.90.70.10">
    <property type="entry name" value="Cysteine proteinases"/>
    <property type="match status" value="1"/>
</dbReference>
<feature type="region of interest" description="Disordered" evidence="8">
    <location>
        <begin position="252"/>
        <end position="294"/>
    </location>
</feature>
<keyword evidence="7" id="KW-0788">Thiol protease</keyword>
<evidence type="ECO:0000256" key="4">
    <source>
        <dbReference type="ARBA" id="ARBA00022670"/>
    </source>
</evidence>
<feature type="compositionally biased region" description="Polar residues" evidence="8">
    <location>
        <begin position="279"/>
        <end position="294"/>
    </location>
</feature>
<comment type="catalytic activity">
    <reaction evidence="1">
        <text>Thiol-dependent hydrolysis of ester, thioester, amide, peptide and isopeptide bonds formed by the C-terminal Gly of ubiquitin (a 76-residue protein attached to proteins as an intracellular targeting signal).</text>
        <dbReference type="EC" id="3.4.19.12"/>
    </reaction>
</comment>
<feature type="compositionally biased region" description="Basic and acidic residues" evidence="8">
    <location>
        <begin position="266"/>
        <end position="277"/>
    </location>
</feature>
<dbReference type="PANTHER" id="PTHR24006:SF888">
    <property type="entry name" value="UBIQUITIN CARBOXYL-TERMINAL HYDROLASE 30"/>
    <property type="match status" value="1"/>
</dbReference>
<evidence type="ECO:0000256" key="8">
    <source>
        <dbReference type="SAM" id="MobiDB-lite"/>
    </source>
</evidence>
<feature type="region of interest" description="Disordered" evidence="8">
    <location>
        <begin position="650"/>
        <end position="713"/>
    </location>
</feature>
<feature type="transmembrane region" description="Helical" evidence="9">
    <location>
        <begin position="29"/>
        <end position="50"/>
    </location>
</feature>
<feature type="compositionally biased region" description="Basic and acidic residues" evidence="8">
    <location>
        <begin position="564"/>
        <end position="576"/>
    </location>
</feature>
<dbReference type="PROSITE" id="PS00973">
    <property type="entry name" value="USP_2"/>
    <property type="match status" value="1"/>
</dbReference>
<dbReference type="EC" id="3.4.19.12" evidence="3"/>
<proteinExistence type="inferred from homology"/>
<evidence type="ECO:0000256" key="5">
    <source>
        <dbReference type="ARBA" id="ARBA00022786"/>
    </source>
</evidence>
<keyword evidence="4" id="KW-0645">Protease</keyword>
<dbReference type="Proteomes" id="UP001408356">
    <property type="component" value="Unassembled WGS sequence"/>
</dbReference>
<keyword evidence="5" id="KW-0833">Ubl conjugation pathway</keyword>
<evidence type="ECO:0000256" key="9">
    <source>
        <dbReference type="SAM" id="Phobius"/>
    </source>
</evidence>
<dbReference type="InterPro" id="IPR001394">
    <property type="entry name" value="Peptidase_C19_UCH"/>
</dbReference>
<accession>A0ABR2V5S0</accession>
<dbReference type="InterPro" id="IPR050164">
    <property type="entry name" value="Peptidase_C19"/>
</dbReference>
<dbReference type="SUPFAM" id="SSF54001">
    <property type="entry name" value="Cysteine proteinases"/>
    <property type="match status" value="1"/>
</dbReference>
<dbReference type="PANTHER" id="PTHR24006">
    <property type="entry name" value="UBIQUITIN CARBOXYL-TERMINAL HYDROLASE"/>
    <property type="match status" value="1"/>
</dbReference>
<comment type="similarity">
    <text evidence="2">Belongs to the peptidase C19 family.</text>
</comment>
<dbReference type="CDD" id="cd02662">
    <property type="entry name" value="Peptidase_C19F"/>
    <property type="match status" value="1"/>
</dbReference>
<feature type="compositionally biased region" description="Polar residues" evidence="8">
    <location>
        <begin position="691"/>
        <end position="704"/>
    </location>
</feature>